<feature type="signal peptide" evidence="1">
    <location>
        <begin position="1"/>
        <end position="30"/>
    </location>
</feature>
<accession>A0ABW4JCW5</accession>
<dbReference type="RefSeq" id="WP_377941903.1">
    <property type="nucleotide sequence ID" value="NZ_JBHUCX010000017.1"/>
</dbReference>
<feature type="chain" id="PRO_5045300401" description="Copper amine oxidase N-terminal domain-containing protein" evidence="1">
    <location>
        <begin position="31"/>
        <end position="457"/>
    </location>
</feature>
<name>A0ABW4JCW5_9BACL</name>
<keyword evidence="1" id="KW-0732">Signal</keyword>
<evidence type="ECO:0008006" key="4">
    <source>
        <dbReference type="Google" id="ProtNLM"/>
    </source>
</evidence>
<sequence>MKLKKLSYTLFALSSTVSLTMMLEPSSAMAASSLHKMQKSEIVLNGKVFSNQYKFVGGSPTTTYMPVYYVQHLINSALEITSTNDVWNGTTHTWSLTVTDKTPKIISKGNGAAITLNGTTIENAPIITDVDPSSGKETTFMPIWYVQQLLNQLLNLSSGTDKWNGGAATPTWTITTKATDNTESQSDMATQMWSVLNASSWDVNSHPSPSAVGVTPSSTDPVTAGDIATWLADWAAQAKGYNDHPYNDDSDVSYQPWSLKYEASQDAYTWAKINGLYQGTSVTNANSSITTSESAAVISNLKWWINGYKNLSGGWTQLHLPFYSNYENWQNVASGAFSQSQYDENMTDTTTYYDELEVKQSGSNVLVKLPNAQKSNVVWQVVDGTYTWGYSHGTSGAGFYGGDTLTVPTNGPGIGIRIASLNFDAQGAVIDYVGQEQNIDFSKPFSVENGQYPKSRE</sequence>
<evidence type="ECO:0000256" key="1">
    <source>
        <dbReference type="SAM" id="SignalP"/>
    </source>
</evidence>
<proteinExistence type="predicted"/>
<dbReference type="EMBL" id="JBHUCX010000017">
    <property type="protein sequence ID" value="MFD1674132.1"/>
    <property type="molecule type" value="Genomic_DNA"/>
</dbReference>
<comment type="caution">
    <text evidence="2">The sequence shown here is derived from an EMBL/GenBank/DDBJ whole genome shotgun (WGS) entry which is preliminary data.</text>
</comment>
<evidence type="ECO:0000313" key="3">
    <source>
        <dbReference type="Proteomes" id="UP001597079"/>
    </source>
</evidence>
<keyword evidence="3" id="KW-1185">Reference proteome</keyword>
<evidence type="ECO:0000313" key="2">
    <source>
        <dbReference type="EMBL" id="MFD1674132.1"/>
    </source>
</evidence>
<organism evidence="2 3">
    <name type="scientific">Alicyclobacillus fodiniaquatilis</name>
    <dbReference type="NCBI Taxonomy" id="1661150"/>
    <lineage>
        <taxon>Bacteria</taxon>
        <taxon>Bacillati</taxon>
        <taxon>Bacillota</taxon>
        <taxon>Bacilli</taxon>
        <taxon>Bacillales</taxon>
        <taxon>Alicyclobacillaceae</taxon>
        <taxon>Alicyclobacillus</taxon>
    </lineage>
</organism>
<protein>
    <recommendedName>
        <fullName evidence="4">Copper amine oxidase N-terminal domain-containing protein</fullName>
    </recommendedName>
</protein>
<gene>
    <name evidence="2" type="ORF">ACFSB2_05325</name>
</gene>
<dbReference type="Proteomes" id="UP001597079">
    <property type="component" value="Unassembled WGS sequence"/>
</dbReference>
<reference evidence="3" key="1">
    <citation type="journal article" date="2019" name="Int. J. Syst. Evol. Microbiol.">
        <title>The Global Catalogue of Microorganisms (GCM) 10K type strain sequencing project: providing services to taxonomists for standard genome sequencing and annotation.</title>
        <authorList>
            <consortium name="The Broad Institute Genomics Platform"/>
            <consortium name="The Broad Institute Genome Sequencing Center for Infectious Disease"/>
            <person name="Wu L."/>
            <person name="Ma J."/>
        </authorList>
    </citation>
    <scope>NUCLEOTIDE SEQUENCE [LARGE SCALE GENOMIC DNA]</scope>
    <source>
        <strain evidence="3">CGMCC 1.12286</strain>
    </source>
</reference>